<dbReference type="GO" id="GO:0005634">
    <property type="term" value="C:nucleus"/>
    <property type="evidence" value="ECO:0007669"/>
    <property type="project" value="TreeGrafter"/>
</dbReference>
<dbReference type="InterPro" id="IPR036890">
    <property type="entry name" value="HATPase_C_sf"/>
</dbReference>
<keyword evidence="6" id="KW-0413">Isomerase</keyword>
<dbReference type="GO" id="GO:0003677">
    <property type="term" value="F:DNA binding"/>
    <property type="evidence" value="ECO:0007669"/>
    <property type="project" value="UniProtKB-KW"/>
</dbReference>
<dbReference type="GO" id="GO:0000712">
    <property type="term" value="P:resolution of meiotic recombination intermediates"/>
    <property type="evidence" value="ECO:0007669"/>
    <property type="project" value="TreeGrafter"/>
</dbReference>
<evidence type="ECO:0000313" key="9">
    <source>
        <dbReference type="Proteomes" id="UP000823749"/>
    </source>
</evidence>
<evidence type="ECO:0000256" key="7">
    <source>
        <dbReference type="SAM" id="MobiDB-lite"/>
    </source>
</evidence>
<dbReference type="SUPFAM" id="SSF55874">
    <property type="entry name" value="ATPase domain of HSP90 chaperone/DNA topoisomerase II/histidine kinase"/>
    <property type="match status" value="1"/>
</dbReference>
<comment type="caution">
    <text evidence="8">The sequence shown here is derived from an EMBL/GenBank/DDBJ whole genome shotgun (WGS) entry which is preliminary data.</text>
</comment>
<dbReference type="EC" id="5.6.2.2" evidence="3"/>
<organism evidence="8 9">
    <name type="scientific">Rhododendron griersonianum</name>
    <dbReference type="NCBI Taxonomy" id="479676"/>
    <lineage>
        <taxon>Eukaryota</taxon>
        <taxon>Viridiplantae</taxon>
        <taxon>Streptophyta</taxon>
        <taxon>Embryophyta</taxon>
        <taxon>Tracheophyta</taxon>
        <taxon>Spermatophyta</taxon>
        <taxon>Magnoliopsida</taxon>
        <taxon>eudicotyledons</taxon>
        <taxon>Gunneridae</taxon>
        <taxon>Pentapetalae</taxon>
        <taxon>asterids</taxon>
        <taxon>Ericales</taxon>
        <taxon>Ericaceae</taxon>
        <taxon>Ericoideae</taxon>
        <taxon>Rhodoreae</taxon>
        <taxon>Rhododendron</taxon>
    </lineage>
</organism>
<dbReference type="AlphaFoldDB" id="A0AAV6KL09"/>
<keyword evidence="4" id="KW-0799">Topoisomerase</keyword>
<dbReference type="InterPro" id="IPR050634">
    <property type="entry name" value="DNA_Topoisomerase_II"/>
</dbReference>
<dbReference type="Gene3D" id="3.30.565.10">
    <property type="entry name" value="Histidine kinase-like ATPase, C-terminal domain"/>
    <property type="match status" value="1"/>
</dbReference>
<keyword evidence="9" id="KW-1185">Reference proteome</keyword>
<protein>
    <recommendedName>
        <fullName evidence="3">DNA topoisomerase (ATP-hydrolyzing)</fullName>
        <ecNumber evidence="3">5.6.2.2</ecNumber>
    </recommendedName>
</protein>
<sequence>MQASENVLRRRDRRLSHGKVFNPLLLFDRAKKTTGGRNGYGAKLTNIFSTEFVVEMADGEREKKYKQAIVNNLPPTWPKATIFKNLKLNFMDMRALGAMFEEIETDIICSEALDEVEQQFTEQEEKQGKKPRQKVAKRRLEFDEL</sequence>
<dbReference type="EMBL" id="JACTNZ010000004">
    <property type="protein sequence ID" value="KAG5553208.1"/>
    <property type="molecule type" value="Genomic_DNA"/>
</dbReference>
<evidence type="ECO:0000256" key="1">
    <source>
        <dbReference type="ARBA" id="ARBA00000185"/>
    </source>
</evidence>
<evidence type="ECO:0000256" key="2">
    <source>
        <dbReference type="ARBA" id="ARBA00001946"/>
    </source>
</evidence>
<feature type="region of interest" description="Disordered" evidence="7">
    <location>
        <begin position="119"/>
        <end position="145"/>
    </location>
</feature>
<dbReference type="GO" id="GO:0000819">
    <property type="term" value="P:sister chromatid segregation"/>
    <property type="evidence" value="ECO:0007669"/>
    <property type="project" value="TreeGrafter"/>
</dbReference>
<accession>A0AAV6KL09</accession>
<dbReference type="GO" id="GO:0003918">
    <property type="term" value="F:DNA topoisomerase type II (double strand cut, ATP-hydrolyzing) activity"/>
    <property type="evidence" value="ECO:0007669"/>
    <property type="project" value="UniProtKB-EC"/>
</dbReference>
<evidence type="ECO:0000256" key="5">
    <source>
        <dbReference type="ARBA" id="ARBA00023125"/>
    </source>
</evidence>
<evidence type="ECO:0000256" key="4">
    <source>
        <dbReference type="ARBA" id="ARBA00023029"/>
    </source>
</evidence>
<proteinExistence type="predicted"/>
<dbReference type="PANTHER" id="PTHR10169">
    <property type="entry name" value="DNA TOPOISOMERASE/GYRASE"/>
    <property type="match status" value="1"/>
</dbReference>
<name>A0AAV6KL09_9ERIC</name>
<comment type="catalytic activity">
    <reaction evidence="1">
        <text>ATP-dependent breakage, passage and rejoining of double-stranded DNA.</text>
        <dbReference type="EC" id="5.6.2.2"/>
    </reaction>
</comment>
<comment type="cofactor">
    <cofactor evidence="2">
        <name>Mg(2+)</name>
        <dbReference type="ChEBI" id="CHEBI:18420"/>
    </cofactor>
</comment>
<reference evidence="8" key="1">
    <citation type="submission" date="2020-08" db="EMBL/GenBank/DDBJ databases">
        <title>Plant Genome Project.</title>
        <authorList>
            <person name="Zhang R.-G."/>
        </authorList>
    </citation>
    <scope>NUCLEOTIDE SEQUENCE</scope>
    <source>
        <strain evidence="8">WSP0</strain>
        <tissue evidence="8">Leaf</tissue>
    </source>
</reference>
<evidence type="ECO:0000313" key="8">
    <source>
        <dbReference type="EMBL" id="KAG5553208.1"/>
    </source>
</evidence>
<dbReference type="Proteomes" id="UP000823749">
    <property type="component" value="Chromosome 4"/>
</dbReference>
<evidence type="ECO:0000256" key="3">
    <source>
        <dbReference type="ARBA" id="ARBA00012895"/>
    </source>
</evidence>
<keyword evidence="5" id="KW-0238">DNA-binding</keyword>
<evidence type="ECO:0000256" key="6">
    <source>
        <dbReference type="ARBA" id="ARBA00023235"/>
    </source>
</evidence>
<gene>
    <name evidence="8" type="ORF">RHGRI_011164</name>
</gene>
<dbReference type="PANTHER" id="PTHR10169:SF38">
    <property type="entry name" value="DNA TOPOISOMERASE 2"/>
    <property type="match status" value="1"/>
</dbReference>